<dbReference type="HOGENOM" id="CLU_935172_0_0_1"/>
<organism evidence="10 11">
    <name type="scientific">Emiliania huxleyi (strain CCMP1516)</name>
    <dbReference type="NCBI Taxonomy" id="280463"/>
    <lineage>
        <taxon>Eukaryota</taxon>
        <taxon>Haptista</taxon>
        <taxon>Haptophyta</taxon>
        <taxon>Prymnesiophyceae</taxon>
        <taxon>Isochrysidales</taxon>
        <taxon>Noelaerhabdaceae</taxon>
        <taxon>Emiliania</taxon>
    </lineage>
</organism>
<keyword evidence="6" id="KW-0472">Membrane</keyword>
<feature type="chain" id="PRO_5044291555" description="Derlin" evidence="9">
    <location>
        <begin position="16"/>
        <end position="298"/>
    </location>
</feature>
<sequence>MRSAVLLALVAPACASPSLTPPRRPTSPALRPLPRSSADSVRRLRGGDDGPVAGLQRAYLGVPIATRSWLSAVLGLAALSQAGLVSEEALTVDAAAFSGRLQLWRPLTAAAFVGGVGPQLLQKLYYGISFGRELERELGTPEFLRASLSVVASLTLVCHVLGWPHSADGLIMAVTLLACLQNPARSVSMYGMAIPYQYLPLAQLAMSYLFTQQAPRAGVPWVDIAGLFVGYVHYLLNDNLKPDEAVPTLLKEKGRAADAKAARAAGAKGGGGGGKPGDRRRKARIVTVGAGASCGAGG</sequence>
<keyword evidence="3" id="KW-0812">Transmembrane</keyword>
<evidence type="ECO:0000313" key="11">
    <source>
        <dbReference type="Proteomes" id="UP000013827"/>
    </source>
</evidence>
<evidence type="ECO:0000256" key="5">
    <source>
        <dbReference type="ARBA" id="ARBA00022989"/>
    </source>
</evidence>
<keyword evidence="4 7" id="KW-0256">Endoplasmic reticulum</keyword>
<accession>A0A0D3JTF6</accession>
<feature type="signal peptide" evidence="9">
    <location>
        <begin position="1"/>
        <end position="15"/>
    </location>
</feature>
<feature type="region of interest" description="Disordered" evidence="8">
    <location>
        <begin position="261"/>
        <end position="282"/>
    </location>
</feature>
<dbReference type="InterPro" id="IPR007599">
    <property type="entry name" value="DER1"/>
</dbReference>
<reference evidence="10" key="2">
    <citation type="submission" date="2024-10" db="UniProtKB">
        <authorList>
            <consortium name="EnsemblProtists"/>
        </authorList>
    </citation>
    <scope>IDENTIFICATION</scope>
</reference>
<dbReference type="PaxDb" id="2903-EOD26791"/>
<dbReference type="GO" id="GO:0006950">
    <property type="term" value="P:response to stress"/>
    <property type="evidence" value="ECO:0007669"/>
    <property type="project" value="UniProtKB-ARBA"/>
</dbReference>
<dbReference type="RefSeq" id="XP_005779220.1">
    <property type="nucleotide sequence ID" value="XM_005779163.1"/>
</dbReference>
<dbReference type="Pfam" id="PF04511">
    <property type="entry name" value="DER1"/>
    <property type="match status" value="1"/>
</dbReference>
<dbReference type="SUPFAM" id="SSF144091">
    <property type="entry name" value="Rhomboid-like"/>
    <property type="match status" value="1"/>
</dbReference>
<name>A0A0D3JTF6_EMIH1</name>
<keyword evidence="9" id="KW-0732">Signal</keyword>
<evidence type="ECO:0000256" key="1">
    <source>
        <dbReference type="ARBA" id="ARBA00004477"/>
    </source>
</evidence>
<evidence type="ECO:0000256" key="9">
    <source>
        <dbReference type="SAM" id="SignalP"/>
    </source>
</evidence>
<evidence type="ECO:0000256" key="8">
    <source>
        <dbReference type="SAM" id="MobiDB-lite"/>
    </source>
</evidence>
<evidence type="ECO:0000256" key="2">
    <source>
        <dbReference type="ARBA" id="ARBA00008917"/>
    </source>
</evidence>
<evidence type="ECO:0000313" key="10">
    <source>
        <dbReference type="EnsemblProtists" id="EOD26791"/>
    </source>
</evidence>
<evidence type="ECO:0000256" key="4">
    <source>
        <dbReference type="ARBA" id="ARBA00022824"/>
    </source>
</evidence>
<dbReference type="GO" id="GO:0005789">
    <property type="term" value="C:endoplasmic reticulum membrane"/>
    <property type="evidence" value="ECO:0007669"/>
    <property type="project" value="UniProtKB-SubCell"/>
</dbReference>
<dbReference type="EnsemblProtists" id="EOD26791">
    <property type="protein sequence ID" value="EOD26791"/>
    <property type="gene ID" value="EMIHUDRAFT_468953"/>
</dbReference>
<dbReference type="Gene3D" id="1.20.1540.10">
    <property type="entry name" value="Rhomboid-like"/>
    <property type="match status" value="1"/>
</dbReference>
<dbReference type="Proteomes" id="UP000013827">
    <property type="component" value="Unassembled WGS sequence"/>
</dbReference>
<dbReference type="InterPro" id="IPR035952">
    <property type="entry name" value="Rhomboid-like_sf"/>
</dbReference>
<feature type="region of interest" description="Disordered" evidence="8">
    <location>
        <begin position="17"/>
        <end position="49"/>
    </location>
</feature>
<evidence type="ECO:0000256" key="3">
    <source>
        <dbReference type="ARBA" id="ARBA00022692"/>
    </source>
</evidence>
<dbReference type="AlphaFoldDB" id="A0A0D3JTF6"/>
<proteinExistence type="inferred from homology"/>
<dbReference type="GeneID" id="17272337"/>
<dbReference type="PANTHER" id="PTHR11009">
    <property type="entry name" value="DER1-LIKE PROTEIN, DERLIN"/>
    <property type="match status" value="1"/>
</dbReference>
<keyword evidence="11" id="KW-1185">Reference proteome</keyword>
<comment type="subcellular location">
    <subcellularLocation>
        <location evidence="1 7">Endoplasmic reticulum membrane</location>
        <topology evidence="1 7">Multi-pass membrane protein</topology>
    </subcellularLocation>
</comment>
<dbReference type="KEGG" id="ehx:EMIHUDRAFT_468953"/>
<comment type="similarity">
    <text evidence="2 7">Belongs to the derlin family.</text>
</comment>
<comment type="function">
    <text evidence="7">May be involved in the degradation of misfolded endoplasmic reticulum (ER) luminal proteins.</text>
</comment>
<reference evidence="11" key="1">
    <citation type="journal article" date="2013" name="Nature">
        <title>Pan genome of the phytoplankton Emiliania underpins its global distribution.</title>
        <authorList>
            <person name="Read B.A."/>
            <person name="Kegel J."/>
            <person name="Klute M.J."/>
            <person name="Kuo A."/>
            <person name="Lefebvre S.C."/>
            <person name="Maumus F."/>
            <person name="Mayer C."/>
            <person name="Miller J."/>
            <person name="Monier A."/>
            <person name="Salamov A."/>
            <person name="Young J."/>
            <person name="Aguilar M."/>
            <person name="Claverie J.M."/>
            <person name="Frickenhaus S."/>
            <person name="Gonzalez K."/>
            <person name="Herman E.K."/>
            <person name="Lin Y.C."/>
            <person name="Napier J."/>
            <person name="Ogata H."/>
            <person name="Sarno A.F."/>
            <person name="Shmutz J."/>
            <person name="Schroeder D."/>
            <person name="de Vargas C."/>
            <person name="Verret F."/>
            <person name="von Dassow P."/>
            <person name="Valentin K."/>
            <person name="Van de Peer Y."/>
            <person name="Wheeler G."/>
            <person name="Dacks J.B."/>
            <person name="Delwiche C.F."/>
            <person name="Dyhrman S.T."/>
            <person name="Glockner G."/>
            <person name="John U."/>
            <person name="Richards T."/>
            <person name="Worden A.Z."/>
            <person name="Zhang X."/>
            <person name="Grigoriev I.V."/>
            <person name="Allen A.E."/>
            <person name="Bidle K."/>
            <person name="Borodovsky M."/>
            <person name="Bowler C."/>
            <person name="Brownlee C."/>
            <person name="Cock J.M."/>
            <person name="Elias M."/>
            <person name="Gladyshev V.N."/>
            <person name="Groth M."/>
            <person name="Guda C."/>
            <person name="Hadaegh A."/>
            <person name="Iglesias-Rodriguez M.D."/>
            <person name="Jenkins J."/>
            <person name="Jones B.M."/>
            <person name="Lawson T."/>
            <person name="Leese F."/>
            <person name="Lindquist E."/>
            <person name="Lobanov A."/>
            <person name="Lomsadze A."/>
            <person name="Malik S.B."/>
            <person name="Marsh M.E."/>
            <person name="Mackinder L."/>
            <person name="Mock T."/>
            <person name="Mueller-Roeber B."/>
            <person name="Pagarete A."/>
            <person name="Parker M."/>
            <person name="Probert I."/>
            <person name="Quesneville H."/>
            <person name="Raines C."/>
            <person name="Rensing S.A."/>
            <person name="Riano-Pachon D.M."/>
            <person name="Richier S."/>
            <person name="Rokitta S."/>
            <person name="Shiraiwa Y."/>
            <person name="Soanes D.M."/>
            <person name="van der Giezen M."/>
            <person name="Wahlund T.M."/>
            <person name="Williams B."/>
            <person name="Wilson W."/>
            <person name="Wolfe G."/>
            <person name="Wurch L.L."/>
        </authorList>
    </citation>
    <scope>NUCLEOTIDE SEQUENCE</scope>
</reference>
<keyword evidence="5" id="KW-1133">Transmembrane helix</keyword>
<protein>
    <recommendedName>
        <fullName evidence="7">Derlin</fullName>
    </recommendedName>
</protein>
<evidence type="ECO:0000256" key="7">
    <source>
        <dbReference type="RuleBase" id="RU363059"/>
    </source>
</evidence>
<evidence type="ECO:0000256" key="6">
    <source>
        <dbReference type="ARBA" id="ARBA00023136"/>
    </source>
</evidence>
<dbReference type="STRING" id="2903.R1EUY0"/>
<feature type="compositionally biased region" description="Low complexity" evidence="8">
    <location>
        <begin position="26"/>
        <end position="38"/>
    </location>
</feature>